<feature type="transmembrane region" description="Helical" evidence="2">
    <location>
        <begin position="54"/>
        <end position="72"/>
    </location>
</feature>
<keyword evidence="2" id="KW-0812">Transmembrane</keyword>
<protein>
    <submittedName>
        <fullName evidence="4">Uncharacterized protein</fullName>
    </submittedName>
</protein>
<dbReference type="AlphaFoldDB" id="A0A443PTD1"/>
<dbReference type="OrthoDB" id="10492494at2759"/>
<feature type="signal peptide" evidence="3">
    <location>
        <begin position="1"/>
        <end position="30"/>
    </location>
</feature>
<evidence type="ECO:0000256" key="3">
    <source>
        <dbReference type="SAM" id="SignalP"/>
    </source>
</evidence>
<proteinExistence type="predicted"/>
<keyword evidence="2" id="KW-1133">Transmembrane helix</keyword>
<name>A0A443PTD1_9MAGN</name>
<evidence type="ECO:0000256" key="2">
    <source>
        <dbReference type="SAM" id="Phobius"/>
    </source>
</evidence>
<reference evidence="4 5" key="1">
    <citation type="journal article" date="2019" name="Nat. Plants">
        <title>Stout camphor tree genome fills gaps in understanding of flowering plant genome evolution.</title>
        <authorList>
            <person name="Chaw S.M."/>
            <person name="Liu Y.C."/>
            <person name="Wu Y.W."/>
            <person name="Wang H.Y."/>
            <person name="Lin C.I."/>
            <person name="Wu C.S."/>
            <person name="Ke H.M."/>
            <person name="Chang L.Y."/>
            <person name="Hsu C.Y."/>
            <person name="Yang H.T."/>
            <person name="Sudianto E."/>
            <person name="Hsu M.H."/>
            <person name="Wu K.P."/>
            <person name="Wang L.N."/>
            <person name="Leebens-Mack J.H."/>
            <person name="Tsai I.J."/>
        </authorList>
    </citation>
    <scope>NUCLEOTIDE SEQUENCE [LARGE SCALE GENOMIC DNA]</scope>
    <source>
        <strain evidence="5">cv. Chaw 1501</strain>
        <tissue evidence="4">Young leaves</tissue>
    </source>
</reference>
<evidence type="ECO:0000313" key="4">
    <source>
        <dbReference type="EMBL" id="RWR94015.1"/>
    </source>
</evidence>
<feature type="chain" id="PRO_5019314292" evidence="3">
    <location>
        <begin position="31"/>
        <end position="119"/>
    </location>
</feature>
<keyword evidence="3" id="KW-0732">Signal</keyword>
<gene>
    <name evidence="4" type="ORF">CKAN_02329300</name>
</gene>
<evidence type="ECO:0000256" key="1">
    <source>
        <dbReference type="SAM" id="MobiDB-lite"/>
    </source>
</evidence>
<dbReference type="EMBL" id="QPKB01000010">
    <property type="protein sequence ID" value="RWR94015.1"/>
    <property type="molecule type" value="Genomic_DNA"/>
</dbReference>
<feature type="region of interest" description="Disordered" evidence="1">
    <location>
        <begin position="74"/>
        <end position="119"/>
    </location>
</feature>
<accession>A0A443PTD1</accession>
<dbReference type="Proteomes" id="UP000283530">
    <property type="component" value="Unassembled WGS sequence"/>
</dbReference>
<comment type="caution">
    <text evidence="4">The sequence shown here is derived from an EMBL/GenBank/DDBJ whole genome shotgun (WGS) entry which is preliminary data.</text>
</comment>
<sequence length="119" mass="12986">MEGSSKVFSTILMRIVFLLLLALIISPVESLNIAHEHPQTGKRKMKGSSKTLSRMSRRVVLLLLVTLIMSPVQSRQLGNEHPQTGMRDGDPQVVAVDRRSGPTPPAPRDSGNRSPGPPL</sequence>
<keyword evidence="5" id="KW-1185">Reference proteome</keyword>
<keyword evidence="2" id="KW-0472">Membrane</keyword>
<organism evidence="4 5">
    <name type="scientific">Cinnamomum micranthum f. kanehirae</name>
    <dbReference type="NCBI Taxonomy" id="337451"/>
    <lineage>
        <taxon>Eukaryota</taxon>
        <taxon>Viridiplantae</taxon>
        <taxon>Streptophyta</taxon>
        <taxon>Embryophyta</taxon>
        <taxon>Tracheophyta</taxon>
        <taxon>Spermatophyta</taxon>
        <taxon>Magnoliopsida</taxon>
        <taxon>Magnoliidae</taxon>
        <taxon>Laurales</taxon>
        <taxon>Lauraceae</taxon>
        <taxon>Cinnamomum</taxon>
    </lineage>
</organism>
<evidence type="ECO:0000313" key="5">
    <source>
        <dbReference type="Proteomes" id="UP000283530"/>
    </source>
</evidence>